<evidence type="ECO:0008006" key="5">
    <source>
        <dbReference type="Google" id="ProtNLM"/>
    </source>
</evidence>
<dbReference type="GeneID" id="97394366"/>
<dbReference type="PANTHER" id="PTHR38772">
    <property type="match status" value="1"/>
</dbReference>
<dbReference type="AlphaFoldDB" id="A0A5W1YZG1"/>
<dbReference type="PANTHER" id="PTHR38772:SF1">
    <property type="entry name" value="NUCLEOID-ASSOCIATED PROTEIN YEJK"/>
    <property type="match status" value="1"/>
</dbReference>
<evidence type="ECO:0000313" key="4">
    <source>
        <dbReference type="EMBL" id="EBW3118850.1"/>
    </source>
</evidence>
<dbReference type="GO" id="GO:0043590">
    <property type="term" value="C:bacterial nucleoid"/>
    <property type="evidence" value="ECO:0007669"/>
    <property type="project" value="TreeGrafter"/>
</dbReference>
<evidence type="ECO:0000256" key="3">
    <source>
        <dbReference type="ARBA" id="ARBA00022490"/>
    </source>
</evidence>
<evidence type="ECO:0000256" key="1">
    <source>
        <dbReference type="ARBA" id="ARBA00004453"/>
    </source>
</evidence>
<comment type="subcellular location">
    <subcellularLocation>
        <location evidence="1">Cytoplasm</location>
        <location evidence="1">Nucleoid</location>
    </subcellularLocation>
</comment>
<dbReference type="RefSeq" id="WP_000157695.1">
    <property type="nucleotide sequence ID" value="NZ_JBICQG010000005.1"/>
</dbReference>
<accession>A0A5W1YZG1</accession>
<dbReference type="GO" id="GO:0003727">
    <property type="term" value="F:single-stranded RNA binding"/>
    <property type="evidence" value="ECO:0007669"/>
    <property type="project" value="TreeGrafter"/>
</dbReference>
<dbReference type="Pfam" id="PF04245">
    <property type="entry name" value="NA37"/>
    <property type="match status" value="1"/>
</dbReference>
<comment type="caution">
    <text evidence="4">The sequence shown here is derived from an EMBL/GenBank/DDBJ whole genome shotgun (WGS) entry which is preliminary data.</text>
</comment>
<organism evidence="4">
    <name type="scientific">Salmonella newport</name>
    <dbReference type="NCBI Taxonomy" id="108619"/>
    <lineage>
        <taxon>Bacteria</taxon>
        <taxon>Pseudomonadati</taxon>
        <taxon>Pseudomonadota</taxon>
        <taxon>Gammaproteobacteria</taxon>
        <taxon>Enterobacterales</taxon>
        <taxon>Enterobacteriaceae</taxon>
        <taxon>Salmonella</taxon>
    </lineage>
</organism>
<protein>
    <recommendedName>
        <fullName evidence="5">Nucleoid-associated protein</fullName>
    </recommendedName>
</protein>
<keyword evidence="3" id="KW-0963">Cytoplasm</keyword>
<sequence length="364" mass="41746">MASLQVLNAIAVRITPPEGEQKDWSYKLGALWPCDQDEVITFTTKVDARFQRSSKSYAKFQKPYPGSSFPSKLTNFLEKRTSFEVFVDDFIQKKLIISAKQSRASNGAILVFTHYQLQHEDDEGNIHKDFERLLVLMLKNTDALRFKENLQLNPVDIIDLDKFLQGARVDITRFMSEDDEDDDKNNLCFIRGTGDVRKYFTESIGAEDIISNKTSSEQCIKALEEFSHQKDFGRALREKIESKVQELFNNCKRGQSITLDKIQTQIDAIIPVDLAEHKNTFVDFVNENGFEVNEEFEVSASDKKQYEWLDIETSIAKMSVKKHQIGLPGSNRPIVFDAETNEVKLTQKIDDPIIIARLKELANE</sequence>
<name>A0A5W1YZG1_SALNE</name>
<comment type="similarity">
    <text evidence="2">Belongs to the YejK family.</text>
</comment>
<evidence type="ECO:0000256" key="2">
    <source>
        <dbReference type="ARBA" id="ARBA00009035"/>
    </source>
</evidence>
<reference evidence="4" key="1">
    <citation type="submission" date="2018-06" db="EMBL/GenBank/DDBJ databases">
        <authorList>
            <person name="Ashton P.M."/>
            <person name="Dallman T."/>
            <person name="Nair S."/>
            <person name="De Pinna E."/>
            <person name="Peters T."/>
            <person name="Grant K."/>
        </authorList>
    </citation>
    <scope>NUCLEOTIDE SEQUENCE</scope>
    <source>
        <strain evidence="4">253904</strain>
    </source>
</reference>
<dbReference type="EMBL" id="AAHHZF010000008">
    <property type="protein sequence ID" value="EBW3118850.1"/>
    <property type="molecule type" value="Genomic_DNA"/>
</dbReference>
<dbReference type="GO" id="GO:0003690">
    <property type="term" value="F:double-stranded DNA binding"/>
    <property type="evidence" value="ECO:0007669"/>
    <property type="project" value="TreeGrafter"/>
</dbReference>
<dbReference type="InterPro" id="IPR007358">
    <property type="entry name" value="Nucleoid_associated_NdpA"/>
</dbReference>
<proteinExistence type="inferred from homology"/>
<gene>
    <name evidence="4" type="ORF">DPD27_10615</name>
</gene>